<evidence type="ECO:0000256" key="1">
    <source>
        <dbReference type="SAM" id="MobiDB-lite"/>
    </source>
</evidence>
<proteinExistence type="predicted"/>
<evidence type="ECO:0000313" key="2">
    <source>
        <dbReference type="EMBL" id="RBP13055.1"/>
    </source>
</evidence>
<dbReference type="AlphaFoldDB" id="A0A366FH46"/>
<sequence>MGEDSYRHGAARAARFIWAMTGKRHLAGPRPPPSSRSLKPTERTGEFVDAANLAQAALGVSPDAWRQSQGQGGDSALAASRTRPN</sequence>
<dbReference type="Proteomes" id="UP000253529">
    <property type="component" value="Unassembled WGS sequence"/>
</dbReference>
<gene>
    <name evidence="2" type="ORF">DFR50_11224</name>
</gene>
<comment type="caution">
    <text evidence="2">The sequence shown here is derived from an EMBL/GenBank/DDBJ whole genome shotgun (WGS) entry which is preliminary data.</text>
</comment>
<feature type="region of interest" description="Disordered" evidence="1">
    <location>
        <begin position="23"/>
        <end position="43"/>
    </location>
</feature>
<feature type="region of interest" description="Disordered" evidence="1">
    <location>
        <begin position="62"/>
        <end position="85"/>
    </location>
</feature>
<evidence type="ECO:0000313" key="3">
    <source>
        <dbReference type="Proteomes" id="UP000253529"/>
    </source>
</evidence>
<reference evidence="2 3" key="1">
    <citation type="submission" date="2018-06" db="EMBL/GenBank/DDBJ databases">
        <title>Genomic Encyclopedia of Type Strains, Phase IV (KMG-IV): sequencing the most valuable type-strain genomes for metagenomic binning, comparative biology and taxonomic classification.</title>
        <authorList>
            <person name="Goeker M."/>
        </authorList>
    </citation>
    <scope>NUCLEOTIDE SEQUENCE [LARGE SCALE GENOMIC DNA]</scope>
    <source>
        <strain evidence="2 3">DSM 24875</strain>
    </source>
</reference>
<organism evidence="2 3">
    <name type="scientific">Roseiarcus fermentans</name>
    <dbReference type="NCBI Taxonomy" id="1473586"/>
    <lineage>
        <taxon>Bacteria</taxon>
        <taxon>Pseudomonadati</taxon>
        <taxon>Pseudomonadota</taxon>
        <taxon>Alphaproteobacteria</taxon>
        <taxon>Hyphomicrobiales</taxon>
        <taxon>Roseiarcaceae</taxon>
        <taxon>Roseiarcus</taxon>
    </lineage>
</organism>
<protein>
    <submittedName>
        <fullName evidence="2">Uncharacterized protein</fullName>
    </submittedName>
</protein>
<keyword evidence="3" id="KW-1185">Reference proteome</keyword>
<dbReference type="RefSeq" id="WP_113889477.1">
    <property type="nucleotide sequence ID" value="NZ_QNRK01000012.1"/>
</dbReference>
<dbReference type="EMBL" id="QNRK01000012">
    <property type="protein sequence ID" value="RBP13055.1"/>
    <property type="molecule type" value="Genomic_DNA"/>
</dbReference>
<accession>A0A366FH46</accession>
<name>A0A366FH46_9HYPH</name>